<feature type="signal peptide" evidence="2">
    <location>
        <begin position="1"/>
        <end position="29"/>
    </location>
</feature>
<dbReference type="InterPro" id="IPR013783">
    <property type="entry name" value="Ig-like_fold"/>
</dbReference>
<protein>
    <submittedName>
        <fullName evidence="4">IPT/TIG domain-containing protein</fullName>
    </submittedName>
</protein>
<dbReference type="Proteomes" id="UP000677244">
    <property type="component" value="Unassembled WGS sequence"/>
</dbReference>
<feature type="domain" description="IPT/TIG" evidence="3">
    <location>
        <begin position="723"/>
        <end position="800"/>
    </location>
</feature>
<comment type="caution">
    <text evidence="4">The sequence shown here is derived from an EMBL/GenBank/DDBJ whole genome shotgun (WGS) entry which is preliminary data.</text>
</comment>
<keyword evidence="1 2" id="KW-0732">Signal</keyword>
<dbReference type="CDD" id="cd00102">
    <property type="entry name" value="IPT"/>
    <property type="match status" value="7"/>
</dbReference>
<accession>A0ABS3YTM9</accession>
<gene>
    <name evidence="4" type="ORF">J7I42_10965</name>
</gene>
<dbReference type="Pfam" id="PF18962">
    <property type="entry name" value="Por_Secre_tail"/>
    <property type="match status" value="1"/>
</dbReference>
<keyword evidence="5" id="KW-1185">Reference proteome</keyword>
<dbReference type="RefSeq" id="WP_209138822.1">
    <property type="nucleotide sequence ID" value="NZ_JAGHKO010000001.1"/>
</dbReference>
<dbReference type="PANTHER" id="PTHR44103:SF1">
    <property type="entry name" value="PROPROTEIN CONVERTASE P"/>
    <property type="match status" value="1"/>
</dbReference>
<evidence type="ECO:0000313" key="4">
    <source>
        <dbReference type="EMBL" id="MBO9200785.1"/>
    </source>
</evidence>
<dbReference type="Pfam" id="PF01833">
    <property type="entry name" value="TIG"/>
    <property type="match status" value="13"/>
</dbReference>
<dbReference type="SMART" id="SM00429">
    <property type="entry name" value="IPT"/>
    <property type="match status" value="11"/>
</dbReference>
<feature type="domain" description="IPT/TIG" evidence="3">
    <location>
        <begin position="565"/>
        <end position="642"/>
    </location>
</feature>
<dbReference type="NCBIfam" id="TIGR04183">
    <property type="entry name" value="Por_Secre_tail"/>
    <property type="match status" value="1"/>
</dbReference>
<dbReference type="PANTHER" id="PTHR44103">
    <property type="entry name" value="PROPROTEIN CONVERTASE P"/>
    <property type="match status" value="1"/>
</dbReference>
<dbReference type="Pfam" id="PF13517">
    <property type="entry name" value="FG-GAP_3"/>
    <property type="match status" value="6"/>
</dbReference>
<evidence type="ECO:0000256" key="2">
    <source>
        <dbReference type="SAM" id="SignalP"/>
    </source>
</evidence>
<dbReference type="Gene3D" id="2.60.40.10">
    <property type="entry name" value="Immunoglobulins"/>
    <property type="match status" value="13"/>
</dbReference>
<dbReference type="InterPro" id="IPR028994">
    <property type="entry name" value="Integrin_alpha_N"/>
</dbReference>
<dbReference type="InterPro" id="IPR002909">
    <property type="entry name" value="IPT_dom"/>
</dbReference>
<feature type="domain" description="IPT/TIG" evidence="3">
    <location>
        <begin position="802"/>
        <end position="882"/>
    </location>
</feature>
<feature type="domain" description="IPT/TIG" evidence="3">
    <location>
        <begin position="644"/>
        <end position="721"/>
    </location>
</feature>
<feature type="domain" description="IPT/TIG" evidence="3">
    <location>
        <begin position="1202"/>
        <end position="1283"/>
    </location>
</feature>
<dbReference type="SUPFAM" id="SSF81296">
    <property type="entry name" value="E set domains"/>
    <property type="match status" value="11"/>
</dbReference>
<dbReference type="SUPFAM" id="SSF69318">
    <property type="entry name" value="Integrin alpha N-terminal domain"/>
    <property type="match status" value="4"/>
</dbReference>
<sequence length="1910" mass="194531">MFFTFTPKTLRKGVLLSFLSLCISVISFAQPAISAFSPASGPVGSTVTITGLNFSATPAGNIVFVGGVKANVTAASTGSLTVTVPSGAMYQPITVTTNGLTAFSKNPFNVTFTGATPLFTTSSFDYAGRVDSVDSNIETTKQAVGDFDDDKKIDVVAVDRLHNTLSVYRNTTTGGVISFAPKTDYPTGQYPRAVTVADIDGDGKPDVIVSNTNDYTVSIFKNTTTGGVISFAPKVDFATEQDPAGISVTDLDNDGKPDLVIRTQRLETMVSVLRNTTSGGTISFANKIDIMTVAGLSDDLRVADIDGDGKTDLVLPDFNFNVIQIYRNTSTTGALSFAAKQTVATGSNPDHLEVGDLNSDGKPDLLVSYYYGTSISVLTNSSVSGTISFSNTLNYPLGDNTFGLAINDLNGDGKPDLAVGVGSNSIALYKNTSASGGAISFSSNVQMGATFNETIAVADFDNDGKPDLAPLSGIYRVTIWKNRTASPQLLSFTPATAMAGTTITISGVYLSGVNAVSFGGVPAASFSVVNDNTVTAVVGAGESGPVTVKTSTDSARANGFVFTSPPVITGFNPSSASNGESITITGNYFTGATAVSFGGTAAASFSVIDNHTITAKVANGTSGDVSVTTQYGTASVPGFAYTPIPGLTSFSPNKGGAGTTITINGTNLLGATAVSFGGVAARSFTVVSATRINAVVEGGASGAIAVTTPFGTATINGFSFVPPPTITSFTPSVAPTNGLVTITGINFSYVTGVQFGGVAATSFTIDNPTTIYAWVGAGASGDVAVFSPYGNASLPGLTVKPRPVITSFSPTTGPVGSTVTITGQHFTTASKVLFGPAEAVSFTVVSDNIITAVAGVGYSGPITVYNDIASGVSNDYFYFQYAPPEITSFTPTSGATGTQVTITGKNFYPEITTVYFGNKGASKVVVNSQTSMTATVGAGNSGDVMVTTNGGTASLPGFTYIPPPPAITELTPAHAVEGTAVIITGERFTGVTGVTFGGVPAASFTITSNNYITAIVGAGASGDVAVTNPSGTGKKSGFLFGEVIISSISPATGGPGTVVTIIGSGFVNGSKVSFGGVAGTSVKVNSPTSITATVPTGGAGLVTVTLPDGFSGFSDAFTYVSQYTTITSVTPNVGTAGSTVEIKGSNFSQASDVKFGGVSAASFTVNSPYSISATVAGGATGNVAVTTPLGIGTFNGFTYTTAPIITSFTPEAALSGTTITITGANFNTTAAANIVYFGGLKAEVLTASAKSLTVKVPAGAPYDYITVSNNNLTGYSQGKFKALLNATAPLSVASFEARIDSAWGIWGSSPRQVNAADFDLDGKPDVAVCHIGTIGTEHIAIFKNNSNVGKLSFLPKQLINSTHGPLNSATGDLDGDGKLDLIVANAMDGQNLSVYRNNSTGNNISFENEVYYPYTGPDANYVACTDIDNDGKPDIIIVSAYGGAYVYRNTSTVGNLSFVRAPFNAGIYINALTVADIDHDGKTDLVLLAHSVSSNSLGVVMRNTSTPGTIVFEQGKPFQTGPDPRYLAVGDMDGDGKLDILIPGGNSKNSISIVRNLSIPGNILMDNRKDLTTIGTPGAVEIGDLNGDGKPDILAADNGALAIFPNTSTTGSFSFGNRIELTTAARVYSICVSDIDSDQRPDIIVSNEQVGSISFFRNKLSSLVVNSFSPASGTTGTVVTIKGENLGGATAVTIGGVSVSSFTVVDANTVTAVVGAGKSGDVIVTTPVGTVSLSSFTYIGAPVITSFTPTTAGTGATVTIKGTYFTGAAAVSFGGVAARSFSVTSDSVITAVVGVGTSGTVAVTTPIGKGTCDGFIYDALTAIVDPANANSKELMVKPNPARDVLIIKHPAASKTATLRFVDITGRSVKLINLAQGVTETATSVNGLQAGIYTIVWSDGNRTLSRLVAVQ</sequence>
<feature type="domain" description="IPT/TIG" evidence="3">
    <location>
        <begin position="883"/>
        <end position="961"/>
    </location>
</feature>
<name>A0ABS3YTM9_9BACT</name>
<feature type="domain" description="IPT/TIG" evidence="3">
    <location>
        <begin position="1662"/>
        <end position="1739"/>
    </location>
</feature>
<evidence type="ECO:0000256" key="1">
    <source>
        <dbReference type="ARBA" id="ARBA00022729"/>
    </source>
</evidence>
<dbReference type="InterPro" id="IPR013517">
    <property type="entry name" value="FG-GAP"/>
</dbReference>
<dbReference type="EMBL" id="JAGHKO010000001">
    <property type="protein sequence ID" value="MBO9200785.1"/>
    <property type="molecule type" value="Genomic_DNA"/>
</dbReference>
<evidence type="ECO:0000259" key="3">
    <source>
        <dbReference type="SMART" id="SM00429"/>
    </source>
</evidence>
<proteinExistence type="predicted"/>
<feature type="domain" description="IPT/TIG" evidence="3">
    <location>
        <begin position="1123"/>
        <end position="1200"/>
    </location>
</feature>
<feature type="domain" description="IPT/TIG" evidence="3">
    <location>
        <begin position="30"/>
        <end position="115"/>
    </location>
</feature>
<evidence type="ECO:0000313" key="5">
    <source>
        <dbReference type="Proteomes" id="UP000677244"/>
    </source>
</evidence>
<dbReference type="Gene3D" id="2.130.10.130">
    <property type="entry name" value="Integrin alpha, N-terminal"/>
    <property type="match status" value="4"/>
</dbReference>
<reference evidence="4 5" key="1">
    <citation type="submission" date="2021-03" db="EMBL/GenBank/DDBJ databases">
        <title>Assistant Professor.</title>
        <authorList>
            <person name="Huq M.A."/>
        </authorList>
    </citation>
    <scope>NUCLEOTIDE SEQUENCE [LARGE SCALE GENOMIC DNA]</scope>
    <source>
        <strain evidence="4 5">MAH-29</strain>
    </source>
</reference>
<organism evidence="4 5">
    <name type="scientific">Niastella soli</name>
    <dbReference type="NCBI Taxonomy" id="2821487"/>
    <lineage>
        <taxon>Bacteria</taxon>
        <taxon>Pseudomonadati</taxon>
        <taxon>Bacteroidota</taxon>
        <taxon>Chitinophagia</taxon>
        <taxon>Chitinophagales</taxon>
        <taxon>Chitinophagaceae</taxon>
        <taxon>Niastella</taxon>
    </lineage>
</organism>
<feature type="chain" id="PRO_5046778410" evidence="2">
    <location>
        <begin position="30"/>
        <end position="1910"/>
    </location>
</feature>
<dbReference type="CDD" id="cd00603">
    <property type="entry name" value="IPT_PCSR"/>
    <property type="match status" value="1"/>
</dbReference>
<feature type="domain" description="IPT/TIG" evidence="3">
    <location>
        <begin position="1741"/>
        <end position="1818"/>
    </location>
</feature>
<feature type="domain" description="IPT/TIG" evidence="3">
    <location>
        <begin position="1042"/>
        <end position="1120"/>
    </location>
</feature>
<dbReference type="InterPro" id="IPR026444">
    <property type="entry name" value="Secre_tail"/>
</dbReference>
<dbReference type="InterPro" id="IPR014756">
    <property type="entry name" value="Ig_E-set"/>
</dbReference>